<protein>
    <submittedName>
        <fullName evidence="1">Uncharacterized protein</fullName>
    </submittedName>
</protein>
<accession>A0A7S6SX06</accession>
<evidence type="ECO:0000313" key="1">
    <source>
        <dbReference type="EMBL" id="QOR60485.1"/>
    </source>
</evidence>
<sequence>MVKNLPTIERSTKIRFGKHANDDQAENTIVFNASDSSIAATQSGSMYMTPLRTAEIAGSTFLGYVPGTKEVVNTGVLTSLLGGVTLESAANQGNTISNVVQYTNETTSFVTSSNVGISNTAPTHALSVKDKVFISGPTGDPDDLRIEGNTKTHKLQTGTEVTIDKNATNKIQVSGIVKTDKLHADFIGVSNIAPTNLISIGPDGQTTFNIPTHTTYALSTTGNVNAQNYRGDGGLLSNISLQTVSDKSNITSNTIILSNSDVGAKALGSIVAEGAFYGQIKGSNAIAASTVTATSFSGSGANITAIDPTNINGVIGAGAGGTGLTSFTEGDIIYANGTSSLAAVGTGSATAGQFLKLNSTKTAPEWSDVPLTLDEVLASQTGVSNVSDEVMTLSKVSGVALEIETAQLALNGSGTVLNAPNGNITAGSFAGDGSAITHLDLGDATNTGQVAVVRGGTGATTTTGTGDNVLSGSPTIDDPTITNGVVISSGGLKQNSLSLLNTPYVNSSGVLDNSATAFNPSSMVTSISSNVEISGNLTVTGNVTSQHATDHFITDNIFSVAHNNTINNKDMGQHMTRPSANVFAGFLGYTMDNEYTIAYTDSKSESQTIVPTLNTPDGYITANVWGNVLAGNVTTTGTVDASLLKGSGASITNINPANFSTVVEIGKGGTGLTSIAENELLLGPASGTALDKLSAYTGPAATILPPSGMSSSTQTIGGISYTSSASTTYSGTTTYNAFDHTNTTIWRSVNTMGESYSDMDGYYSGASTTGSYYGAWIQLYRATAIAPTSVQIIASQTTSIPAPKEWKIFGSTNGSSWTQIHSSSTAVTWNSGNGHTATISGSAAYNYLRLAVEQTTMTSSMGTVAVSELRFSAPGTGPTEKFLKSSSAGISWDSVSSTLQAITDGGATTTQTVAFNNTTTGLTSAGDIDIAATKQIDYAGDVLLKSSAGAIASFKVDNAIKLDPAYAAPTNNVLSFNTSTGEIYDSGGQGGSTLDNVHEYKANVSIGPSVASANLTVNVFESNVLTVSGNVSAESITIGSLHVAASPFSLDDVAEAHATANVTSNVLQFTGPPNTVLHDNAFITTKSIKIGSNVNATGNLISQNIQLTNPDITATMSSTNTITIDAKNKSYGTAPLVVLGGDLESLVYSNLINGAQIVVPLLANGSNRTVSKTVSNVNWYVQTADVSIPQNDQALMTVSNVAGNVYMNAITFTSGS</sequence>
<proteinExistence type="predicted"/>
<dbReference type="SUPFAM" id="SSF49785">
    <property type="entry name" value="Galactose-binding domain-like"/>
    <property type="match status" value="1"/>
</dbReference>
<dbReference type="InterPro" id="IPR008979">
    <property type="entry name" value="Galactose-bd-like_sf"/>
</dbReference>
<reference evidence="1" key="1">
    <citation type="submission" date="2019-02" db="EMBL/GenBank/DDBJ databases">
        <authorList>
            <person name="Bachy C."/>
            <person name="Yung C.-M."/>
            <person name="Roux S."/>
            <person name="Sullivan M.B."/>
            <person name="Worden A.Z."/>
        </authorList>
    </citation>
    <scope>NUCLEOTIDE SEQUENCE</scope>
    <source>
        <strain evidence="1">BII-V2</strain>
    </source>
</reference>
<organism evidence="1">
    <name type="scientific">Bathycoccus sp. RCC716 virus 2</name>
    <dbReference type="NCBI Taxonomy" id="2530039"/>
    <lineage>
        <taxon>Viruses</taxon>
        <taxon>Varidnaviria</taxon>
        <taxon>Bamfordvirae</taxon>
        <taxon>Nucleocytoviricota</taxon>
        <taxon>Megaviricetes</taxon>
        <taxon>Algavirales</taxon>
        <taxon>Phycodnaviridae</taxon>
        <taxon>Prasinovirus</taxon>
    </lineage>
</organism>
<name>A0A7S6SX06_9PHYC</name>
<dbReference type="EMBL" id="MK522038">
    <property type="protein sequence ID" value="QOR60485.1"/>
    <property type="molecule type" value="Genomic_DNA"/>
</dbReference>
<dbReference type="Gene3D" id="2.60.120.260">
    <property type="entry name" value="Galactose-binding domain-like"/>
    <property type="match status" value="1"/>
</dbReference>